<dbReference type="Pfam" id="PF13495">
    <property type="entry name" value="Phage_int_SAM_4"/>
    <property type="match status" value="1"/>
</dbReference>
<organism evidence="8 9">
    <name type="scientific">Desulfocapsa sulfexigens (strain DSM 10523 / SB164P1)</name>
    <dbReference type="NCBI Taxonomy" id="1167006"/>
    <lineage>
        <taxon>Bacteria</taxon>
        <taxon>Pseudomonadati</taxon>
        <taxon>Thermodesulfobacteriota</taxon>
        <taxon>Desulfobulbia</taxon>
        <taxon>Desulfobulbales</taxon>
        <taxon>Desulfocapsaceae</taxon>
        <taxon>Desulfocapsa</taxon>
    </lineage>
</organism>
<protein>
    <submittedName>
        <fullName evidence="8">Integron integrase</fullName>
    </submittedName>
</protein>
<dbReference type="Gene3D" id="1.10.443.10">
    <property type="entry name" value="Intergrase catalytic core"/>
    <property type="match status" value="1"/>
</dbReference>
<dbReference type="GO" id="GO:0015074">
    <property type="term" value="P:DNA integration"/>
    <property type="evidence" value="ECO:0007669"/>
    <property type="project" value="UniProtKB-KW"/>
</dbReference>
<dbReference type="Gene3D" id="1.10.150.130">
    <property type="match status" value="1"/>
</dbReference>
<evidence type="ECO:0000259" key="6">
    <source>
        <dbReference type="PROSITE" id="PS51898"/>
    </source>
</evidence>
<evidence type="ECO:0000256" key="5">
    <source>
        <dbReference type="PROSITE-ProRule" id="PRU01248"/>
    </source>
</evidence>
<dbReference type="PANTHER" id="PTHR30349:SF64">
    <property type="entry name" value="PROPHAGE INTEGRASE INTD-RELATED"/>
    <property type="match status" value="1"/>
</dbReference>
<dbReference type="HOGENOM" id="CLU_027562_37_0_7"/>
<keyword evidence="3 5" id="KW-0238">DNA-binding</keyword>
<comment type="similarity">
    <text evidence="1">Belongs to the 'phage' integrase family.</text>
</comment>
<keyword evidence="9" id="KW-1185">Reference proteome</keyword>
<dbReference type="InterPro" id="IPR013762">
    <property type="entry name" value="Integrase-like_cat_sf"/>
</dbReference>
<dbReference type="PATRIC" id="fig|1167006.5.peg.3173"/>
<dbReference type="KEGG" id="dsf:UWK_02936"/>
<dbReference type="PROSITE" id="PS51900">
    <property type="entry name" value="CB"/>
    <property type="match status" value="1"/>
</dbReference>
<evidence type="ECO:0000313" key="8">
    <source>
        <dbReference type="EMBL" id="AGF79466.1"/>
    </source>
</evidence>
<dbReference type="SUPFAM" id="SSF56349">
    <property type="entry name" value="DNA breaking-rejoining enzymes"/>
    <property type="match status" value="1"/>
</dbReference>
<proteinExistence type="inferred from homology"/>
<dbReference type="InterPro" id="IPR004107">
    <property type="entry name" value="Integrase_SAM-like_N"/>
</dbReference>
<evidence type="ECO:0000256" key="4">
    <source>
        <dbReference type="ARBA" id="ARBA00023172"/>
    </source>
</evidence>
<dbReference type="Proteomes" id="UP000011721">
    <property type="component" value="Chromosome"/>
</dbReference>
<dbReference type="InterPro" id="IPR002104">
    <property type="entry name" value="Integrase_catalytic"/>
</dbReference>
<dbReference type="GO" id="GO:0003677">
    <property type="term" value="F:DNA binding"/>
    <property type="evidence" value="ECO:0007669"/>
    <property type="project" value="UniProtKB-UniRule"/>
</dbReference>
<dbReference type="InterPro" id="IPR011946">
    <property type="entry name" value="Integrase_integron-type"/>
</dbReference>
<dbReference type="GO" id="GO:0006310">
    <property type="term" value="P:DNA recombination"/>
    <property type="evidence" value="ECO:0007669"/>
    <property type="project" value="UniProtKB-KW"/>
</dbReference>
<accession>M1PT29</accession>
<dbReference type="eggNOG" id="COG4974">
    <property type="taxonomic scope" value="Bacteria"/>
</dbReference>
<dbReference type="InterPro" id="IPR011010">
    <property type="entry name" value="DNA_brk_join_enz"/>
</dbReference>
<sequence>MIKLPKEFSAQYSKFLKDQGVEQRFQSFYLKWLRYYLDFCTKYSLKWSEKDSLPAFLIKLKSKNQKPFMLKQAEDAIHLLWKMKNSEEVIGQQKKPPEKSHNFYDIEAQVAKDNRVKQTAIATRKMKEVLPETEKSAEKHKGVDWRQVYSELESSIRMRHYSLRTLKSYVGYTRQFQTFVKSKDPKFVEVEDVKAFLSFMATEKKVSASSQNLAFNALLYLFRNVFKSDFGKIDGVVRAKHKPYIPVVLSREEIDIVLSYMSNPYKLMIELMYGCGLRISECISFRVHNFNFDMGILTIHDGKGKKDRTVPIPDKLKGRLKEQLTFVGSVHDADLKVGYDGVFLPDRLEKKYKNAPREFIWQWFFPAKELTHILKNGENRRYHIHETSLQKALRRAVKKAKIPKRITSHTFRHSFASHLLQANYDIRTIQELMGHSDVRTTMIYTHTVKSTTKKEAKSPLDF</sequence>
<dbReference type="STRING" id="1167006.UWK_02936"/>
<evidence type="ECO:0000313" key="9">
    <source>
        <dbReference type="Proteomes" id="UP000011721"/>
    </source>
</evidence>
<dbReference type="InterPro" id="IPR044068">
    <property type="entry name" value="CB"/>
</dbReference>
<evidence type="ECO:0000256" key="2">
    <source>
        <dbReference type="ARBA" id="ARBA00022908"/>
    </source>
</evidence>
<dbReference type="EMBL" id="CP003985">
    <property type="protein sequence ID" value="AGF79466.1"/>
    <property type="molecule type" value="Genomic_DNA"/>
</dbReference>
<feature type="domain" description="Core-binding (CB)" evidence="7">
    <location>
        <begin position="143"/>
        <end position="226"/>
    </location>
</feature>
<dbReference type="OrthoDB" id="9801717at2"/>
<dbReference type="PANTHER" id="PTHR30349">
    <property type="entry name" value="PHAGE INTEGRASE-RELATED"/>
    <property type="match status" value="1"/>
</dbReference>
<reference evidence="9" key="1">
    <citation type="journal article" date="2013" name="Stand. Genomic Sci.">
        <title>Complete genome sequence of Desulfocapsa sulfexigens, a marine deltaproteobacterium specialized in disproportionating inorganic sulfur compounds.</title>
        <authorList>
            <person name="Finster K.W."/>
            <person name="Kjeldsen K.U."/>
            <person name="Kube M."/>
            <person name="Reinhardt R."/>
            <person name="Mussmann M."/>
            <person name="Amann R."/>
            <person name="Schreiber L."/>
        </authorList>
    </citation>
    <scope>NUCLEOTIDE SEQUENCE [LARGE SCALE GENOMIC DNA]</scope>
    <source>
        <strain evidence="9">DSM 10523 / SB164P1</strain>
    </source>
</reference>
<evidence type="ECO:0000256" key="1">
    <source>
        <dbReference type="ARBA" id="ARBA00008857"/>
    </source>
</evidence>
<dbReference type="InterPro" id="IPR050090">
    <property type="entry name" value="Tyrosine_recombinase_XerCD"/>
</dbReference>
<dbReference type="PROSITE" id="PS51898">
    <property type="entry name" value="TYR_RECOMBINASE"/>
    <property type="match status" value="1"/>
</dbReference>
<dbReference type="Pfam" id="PF00589">
    <property type="entry name" value="Phage_integrase"/>
    <property type="match status" value="1"/>
</dbReference>
<gene>
    <name evidence="8" type="ordered locus">UWK_02936</name>
</gene>
<dbReference type="AlphaFoldDB" id="M1PT29"/>
<keyword evidence="4" id="KW-0233">DNA recombination</keyword>
<keyword evidence="2" id="KW-0229">DNA integration</keyword>
<feature type="domain" description="Tyr recombinase" evidence="6">
    <location>
        <begin position="244"/>
        <end position="457"/>
    </location>
</feature>
<evidence type="ECO:0000259" key="7">
    <source>
        <dbReference type="PROSITE" id="PS51900"/>
    </source>
</evidence>
<evidence type="ECO:0000256" key="3">
    <source>
        <dbReference type="ARBA" id="ARBA00023125"/>
    </source>
</evidence>
<dbReference type="InterPro" id="IPR010998">
    <property type="entry name" value="Integrase_recombinase_N"/>
</dbReference>
<dbReference type="NCBIfam" id="TIGR02249">
    <property type="entry name" value="integrase_gron"/>
    <property type="match status" value="1"/>
</dbReference>
<name>M1PT29_DESSD</name>